<comment type="caution">
    <text evidence="1">The sequence shown here is derived from an EMBL/GenBank/DDBJ whole genome shotgun (WGS) entry which is preliminary data.</text>
</comment>
<organism evidence="1 2">
    <name type="scientific">Azohydromonas caseinilytica</name>
    <dbReference type="NCBI Taxonomy" id="2728836"/>
    <lineage>
        <taxon>Bacteria</taxon>
        <taxon>Pseudomonadati</taxon>
        <taxon>Pseudomonadota</taxon>
        <taxon>Betaproteobacteria</taxon>
        <taxon>Burkholderiales</taxon>
        <taxon>Sphaerotilaceae</taxon>
        <taxon>Azohydromonas</taxon>
    </lineage>
</organism>
<gene>
    <name evidence="1" type="ORF">HHL10_19400</name>
</gene>
<dbReference type="EMBL" id="JABBFW010000015">
    <property type="protein sequence ID" value="NML17144.1"/>
    <property type="molecule type" value="Genomic_DNA"/>
</dbReference>
<proteinExistence type="predicted"/>
<sequence>MSLQGFQCALADLIADPRKCLLARHAPAQALAEYALTERERARLAAMVRDKGMSINCTLFRVNRLTPIYSVLPFTCRLLGPLLTAELDAFWAASQDATLQYRWEAWRFGTWLLDRIESGQVPHGPYEDAIRFELASYDAQAQHLDTAAAPEQGRQRVLSLRYDPGLLFDPGLDAAALRPLEQPVTVVLDASGDALVVRRIDAVPEGRSHGLMQPQLPA</sequence>
<evidence type="ECO:0000313" key="2">
    <source>
        <dbReference type="Proteomes" id="UP000574067"/>
    </source>
</evidence>
<accession>A0A848FCE1</accession>
<dbReference type="AlphaFoldDB" id="A0A848FCE1"/>
<protein>
    <submittedName>
        <fullName evidence="1">Uncharacterized protein</fullName>
    </submittedName>
</protein>
<reference evidence="1 2" key="1">
    <citation type="submission" date="2020-04" db="EMBL/GenBank/DDBJ databases">
        <title>Azohydromonas sp. isolated from soil.</title>
        <authorList>
            <person name="Dahal R.H."/>
        </authorList>
    </citation>
    <scope>NUCLEOTIDE SEQUENCE [LARGE SCALE GENOMIC DNA]</scope>
    <source>
        <strain evidence="1 2">G-1-1-14</strain>
    </source>
</reference>
<name>A0A848FCE1_9BURK</name>
<dbReference type="Proteomes" id="UP000574067">
    <property type="component" value="Unassembled WGS sequence"/>
</dbReference>
<evidence type="ECO:0000313" key="1">
    <source>
        <dbReference type="EMBL" id="NML17144.1"/>
    </source>
</evidence>
<dbReference type="RefSeq" id="WP_169162048.1">
    <property type="nucleotide sequence ID" value="NZ_JABBFW010000015.1"/>
</dbReference>
<keyword evidence="2" id="KW-1185">Reference proteome</keyword>